<evidence type="ECO:0000259" key="1">
    <source>
        <dbReference type="Pfam" id="PF14534"/>
    </source>
</evidence>
<dbReference type="InterPro" id="IPR027843">
    <property type="entry name" value="DUF4440"/>
</dbReference>
<dbReference type="Gene3D" id="3.10.450.50">
    <property type="match status" value="1"/>
</dbReference>
<dbReference type="Pfam" id="PF14534">
    <property type="entry name" value="DUF4440"/>
    <property type="match status" value="1"/>
</dbReference>
<dbReference type="SUPFAM" id="SSF54427">
    <property type="entry name" value="NTF2-like"/>
    <property type="match status" value="1"/>
</dbReference>
<accession>A0A7C6Z2A6</accession>
<reference evidence="2 3" key="1">
    <citation type="journal article" date="2020" name="Biotechnol. Biofuels">
        <title>New insights from the biogas microbiome by comprehensive genome-resolved metagenomics of nearly 1600 species originating from multiple anaerobic digesters.</title>
        <authorList>
            <person name="Campanaro S."/>
            <person name="Treu L."/>
            <person name="Rodriguez-R L.M."/>
            <person name="Kovalovszki A."/>
            <person name="Ziels R.M."/>
            <person name="Maus I."/>
            <person name="Zhu X."/>
            <person name="Kougias P.G."/>
            <person name="Basile A."/>
            <person name="Luo G."/>
            <person name="Schluter A."/>
            <person name="Konstantinidis K.T."/>
            <person name="Angelidaki I."/>
        </authorList>
    </citation>
    <scope>NUCLEOTIDE SEQUENCE [LARGE SCALE GENOMIC DNA]</scope>
    <source>
        <strain evidence="2">AS05jafATM_4</strain>
    </source>
</reference>
<dbReference type="Proteomes" id="UP000553059">
    <property type="component" value="Unassembled WGS sequence"/>
</dbReference>
<gene>
    <name evidence="2" type="ORF">GX523_00980</name>
</gene>
<dbReference type="InterPro" id="IPR032710">
    <property type="entry name" value="NTF2-like_dom_sf"/>
</dbReference>
<organism evidence="2 3">
    <name type="scientific">Desulfitobacterium dehalogenans</name>
    <dbReference type="NCBI Taxonomy" id="36854"/>
    <lineage>
        <taxon>Bacteria</taxon>
        <taxon>Bacillati</taxon>
        <taxon>Bacillota</taxon>
        <taxon>Clostridia</taxon>
        <taxon>Eubacteriales</taxon>
        <taxon>Desulfitobacteriaceae</taxon>
        <taxon>Desulfitobacterium</taxon>
    </lineage>
</organism>
<dbReference type="EMBL" id="DUTF01000022">
    <property type="protein sequence ID" value="HHY25322.1"/>
    <property type="molecule type" value="Genomic_DNA"/>
</dbReference>
<sequence>MDSVEEHIWQLEKDLLKSEVRKSAQRISDLLANNFIEFCSNGREYHYKHGDVFQEQDDNKELCWQIVGFRIEHLSDGCILALYKVIKHDEPDANKKYSLRSSIWRYIDGKWKVFFHQGTGTSEFDT</sequence>
<dbReference type="AlphaFoldDB" id="A0A7C6Z2A6"/>
<proteinExistence type="predicted"/>
<comment type="caution">
    <text evidence="2">The sequence shown here is derived from an EMBL/GenBank/DDBJ whole genome shotgun (WGS) entry which is preliminary data.</text>
</comment>
<evidence type="ECO:0000313" key="3">
    <source>
        <dbReference type="Proteomes" id="UP000553059"/>
    </source>
</evidence>
<evidence type="ECO:0000313" key="2">
    <source>
        <dbReference type="EMBL" id="HHY25322.1"/>
    </source>
</evidence>
<feature type="domain" description="DUF4440" evidence="1">
    <location>
        <begin position="8"/>
        <end position="113"/>
    </location>
</feature>
<name>A0A7C6Z2A6_9FIRM</name>
<protein>
    <submittedName>
        <fullName evidence="2">DUF4440 domain-containing protein</fullName>
    </submittedName>
</protein>